<protein>
    <submittedName>
        <fullName evidence="5">30S ribosomal protein S1</fullName>
    </submittedName>
</protein>
<comment type="similarity">
    <text evidence="1">Belongs to the bacterial ribosomal protein bS1 family.</text>
</comment>
<dbReference type="Pfam" id="PF00575">
    <property type="entry name" value="S1"/>
    <property type="match status" value="1"/>
</dbReference>
<proteinExistence type="inferred from homology"/>
<comment type="caution">
    <text evidence="5">The sequence shown here is derived from an EMBL/GenBank/DDBJ whole genome shotgun (WGS) entry which is preliminary data.</text>
</comment>
<keyword evidence="3" id="KW-0687">Ribonucleoprotein</keyword>
<dbReference type="GO" id="GO:0006412">
    <property type="term" value="P:translation"/>
    <property type="evidence" value="ECO:0007669"/>
    <property type="project" value="TreeGrafter"/>
</dbReference>
<evidence type="ECO:0000259" key="4">
    <source>
        <dbReference type="PROSITE" id="PS50126"/>
    </source>
</evidence>
<evidence type="ECO:0000256" key="1">
    <source>
        <dbReference type="ARBA" id="ARBA00006767"/>
    </source>
</evidence>
<dbReference type="GO" id="GO:0003729">
    <property type="term" value="F:mRNA binding"/>
    <property type="evidence" value="ECO:0007669"/>
    <property type="project" value="TreeGrafter"/>
</dbReference>
<keyword evidence="2 5" id="KW-0689">Ribosomal protein</keyword>
<evidence type="ECO:0000313" key="6">
    <source>
        <dbReference type="Proteomes" id="UP000034366"/>
    </source>
</evidence>
<accession>A0A0G0L1Y1</accession>
<dbReference type="AlphaFoldDB" id="A0A0G0L1Y1"/>
<name>A0A0G0L1Y1_9BACT</name>
<evidence type="ECO:0000313" key="5">
    <source>
        <dbReference type="EMBL" id="KKQ46671.1"/>
    </source>
</evidence>
<dbReference type="PROSITE" id="PS50126">
    <property type="entry name" value="S1"/>
    <property type="match status" value="1"/>
</dbReference>
<dbReference type="GO" id="GO:0003735">
    <property type="term" value="F:structural constituent of ribosome"/>
    <property type="evidence" value="ECO:0007669"/>
    <property type="project" value="TreeGrafter"/>
</dbReference>
<evidence type="ECO:0000256" key="2">
    <source>
        <dbReference type="ARBA" id="ARBA00022980"/>
    </source>
</evidence>
<gene>
    <name evidence="5" type="ORF">US67_C0072G0006</name>
</gene>
<dbReference type="SMART" id="SM00316">
    <property type="entry name" value="S1"/>
    <property type="match status" value="1"/>
</dbReference>
<dbReference type="InterPro" id="IPR012340">
    <property type="entry name" value="NA-bd_OB-fold"/>
</dbReference>
<sequence length="89" mass="9842">QAKVDPWDAVAKKFKKDEKYKGAVTKISDYGIFVSLEEGVEGLIHITKIPPGMNLKVKDEVNVIVEDTDIKNKKISLGLVLTAKPVGYK</sequence>
<dbReference type="EMBL" id="LBTW01000072">
    <property type="protein sequence ID" value="KKQ46671.1"/>
    <property type="molecule type" value="Genomic_DNA"/>
</dbReference>
<evidence type="ECO:0000256" key="3">
    <source>
        <dbReference type="ARBA" id="ARBA00023274"/>
    </source>
</evidence>
<dbReference type="PANTHER" id="PTHR10724:SF7">
    <property type="entry name" value="SMALL RIBOSOMAL SUBUNIT PROTEIN BS1C"/>
    <property type="match status" value="1"/>
</dbReference>
<dbReference type="InterPro" id="IPR003029">
    <property type="entry name" value="S1_domain"/>
</dbReference>
<feature type="domain" description="S1 motif" evidence="4">
    <location>
        <begin position="17"/>
        <end position="80"/>
    </location>
</feature>
<dbReference type="Proteomes" id="UP000034366">
    <property type="component" value="Unassembled WGS sequence"/>
</dbReference>
<reference evidence="5 6" key="1">
    <citation type="journal article" date="2015" name="Nature">
        <title>rRNA introns, odd ribosomes, and small enigmatic genomes across a large radiation of phyla.</title>
        <authorList>
            <person name="Brown C.T."/>
            <person name="Hug L.A."/>
            <person name="Thomas B.C."/>
            <person name="Sharon I."/>
            <person name="Castelle C.J."/>
            <person name="Singh A."/>
            <person name="Wilkins M.J."/>
            <person name="Williams K.H."/>
            <person name="Banfield J.F."/>
        </authorList>
    </citation>
    <scope>NUCLEOTIDE SEQUENCE [LARGE SCALE GENOMIC DNA]</scope>
</reference>
<dbReference type="InterPro" id="IPR050437">
    <property type="entry name" value="Ribos_protein_bS1-like"/>
</dbReference>
<organism evidence="5 6">
    <name type="scientific">Candidatus Woesebacteria bacterium GW2011_GWD1_38_10</name>
    <dbReference type="NCBI Taxonomy" id="1618592"/>
    <lineage>
        <taxon>Bacteria</taxon>
        <taxon>Candidatus Woeseibacteriota</taxon>
    </lineage>
</organism>
<dbReference type="GO" id="GO:0022627">
    <property type="term" value="C:cytosolic small ribosomal subunit"/>
    <property type="evidence" value="ECO:0007669"/>
    <property type="project" value="TreeGrafter"/>
</dbReference>
<dbReference type="PANTHER" id="PTHR10724">
    <property type="entry name" value="30S RIBOSOMAL PROTEIN S1"/>
    <property type="match status" value="1"/>
</dbReference>
<feature type="non-terminal residue" evidence="5">
    <location>
        <position position="1"/>
    </location>
</feature>
<dbReference type="SUPFAM" id="SSF50249">
    <property type="entry name" value="Nucleic acid-binding proteins"/>
    <property type="match status" value="1"/>
</dbReference>
<dbReference type="Gene3D" id="2.40.50.140">
    <property type="entry name" value="Nucleic acid-binding proteins"/>
    <property type="match status" value="1"/>
</dbReference>